<feature type="region of interest" description="Disordered" evidence="5">
    <location>
        <begin position="1269"/>
        <end position="1352"/>
    </location>
</feature>
<dbReference type="PANTHER" id="PTHR46462:SF3">
    <property type="entry name" value="UPSET, ISOFORM A"/>
    <property type="match status" value="1"/>
</dbReference>
<feature type="compositionally biased region" description="Basic and acidic residues" evidence="5">
    <location>
        <begin position="1033"/>
        <end position="1062"/>
    </location>
</feature>
<dbReference type="GO" id="GO:0070210">
    <property type="term" value="C:Rpd3L-Expanded complex"/>
    <property type="evidence" value="ECO:0007669"/>
    <property type="project" value="TreeGrafter"/>
</dbReference>
<feature type="region of interest" description="Disordered" evidence="5">
    <location>
        <begin position="445"/>
        <end position="604"/>
    </location>
</feature>
<feature type="region of interest" description="Disordered" evidence="5">
    <location>
        <begin position="176"/>
        <end position="195"/>
    </location>
</feature>
<feature type="compositionally biased region" description="Polar residues" evidence="5">
    <location>
        <begin position="1399"/>
        <end position="1411"/>
    </location>
</feature>
<evidence type="ECO:0000256" key="4">
    <source>
        <dbReference type="ARBA" id="ARBA00022853"/>
    </source>
</evidence>
<dbReference type="InterPro" id="IPR046341">
    <property type="entry name" value="SET_dom_sf"/>
</dbReference>
<feature type="compositionally biased region" description="Basic and acidic residues" evidence="5">
    <location>
        <begin position="410"/>
        <end position="433"/>
    </location>
</feature>
<dbReference type="InterPro" id="IPR013083">
    <property type="entry name" value="Znf_RING/FYVE/PHD"/>
</dbReference>
<feature type="region of interest" description="Disordered" evidence="5">
    <location>
        <begin position="1112"/>
        <end position="1216"/>
    </location>
</feature>
<feature type="region of interest" description="Disordered" evidence="5">
    <location>
        <begin position="277"/>
        <end position="356"/>
    </location>
</feature>
<dbReference type="Pfam" id="PF00856">
    <property type="entry name" value="SET"/>
    <property type="match status" value="1"/>
</dbReference>
<dbReference type="InterPro" id="IPR001965">
    <property type="entry name" value="Znf_PHD"/>
</dbReference>
<feature type="compositionally biased region" description="Basic and acidic residues" evidence="5">
    <location>
        <begin position="1270"/>
        <end position="1288"/>
    </location>
</feature>
<dbReference type="SMART" id="SM00317">
    <property type="entry name" value="SET"/>
    <property type="match status" value="1"/>
</dbReference>
<feature type="compositionally biased region" description="Polar residues" evidence="5">
    <location>
        <begin position="502"/>
        <end position="512"/>
    </location>
</feature>
<dbReference type="SUPFAM" id="SSF82199">
    <property type="entry name" value="SET domain"/>
    <property type="match status" value="1"/>
</dbReference>
<keyword evidence="1" id="KW-0479">Metal-binding</keyword>
<feature type="compositionally biased region" description="Polar residues" evidence="5">
    <location>
        <begin position="966"/>
        <end position="976"/>
    </location>
</feature>
<evidence type="ECO:0000259" key="6">
    <source>
        <dbReference type="PROSITE" id="PS50280"/>
    </source>
</evidence>
<dbReference type="GO" id="GO:0008270">
    <property type="term" value="F:zinc ion binding"/>
    <property type="evidence" value="ECO:0007669"/>
    <property type="project" value="UniProtKB-KW"/>
</dbReference>
<evidence type="ECO:0000256" key="2">
    <source>
        <dbReference type="ARBA" id="ARBA00022771"/>
    </source>
</evidence>
<dbReference type="InterPro" id="IPR001214">
    <property type="entry name" value="SET_dom"/>
</dbReference>
<keyword evidence="2" id="KW-0863">Zinc-finger</keyword>
<dbReference type="GO" id="GO:0006325">
    <property type="term" value="P:chromatin organization"/>
    <property type="evidence" value="ECO:0007669"/>
    <property type="project" value="UniProtKB-KW"/>
</dbReference>
<evidence type="ECO:0000256" key="5">
    <source>
        <dbReference type="SAM" id="MobiDB-lite"/>
    </source>
</evidence>
<evidence type="ECO:0000256" key="1">
    <source>
        <dbReference type="ARBA" id="ARBA00022723"/>
    </source>
</evidence>
<dbReference type="Pfam" id="PF20826">
    <property type="entry name" value="PHD_5"/>
    <property type="match status" value="1"/>
</dbReference>
<feature type="region of interest" description="Disordered" evidence="5">
    <location>
        <begin position="80"/>
        <end position="108"/>
    </location>
</feature>
<dbReference type="SMART" id="SM00249">
    <property type="entry name" value="PHD"/>
    <property type="match status" value="1"/>
</dbReference>
<feature type="compositionally biased region" description="Basic and acidic residues" evidence="5">
    <location>
        <begin position="1325"/>
        <end position="1338"/>
    </location>
</feature>
<organism evidence="7 8">
    <name type="scientific">Caenorhabditis auriculariae</name>
    <dbReference type="NCBI Taxonomy" id="2777116"/>
    <lineage>
        <taxon>Eukaryota</taxon>
        <taxon>Metazoa</taxon>
        <taxon>Ecdysozoa</taxon>
        <taxon>Nematoda</taxon>
        <taxon>Chromadorea</taxon>
        <taxon>Rhabditida</taxon>
        <taxon>Rhabditina</taxon>
        <taxon>Rhabditomorpha</taxon>
        <taxon>Rhabditoidea</taxon>
        <taxon>Rhabditidae</taxon>
        <taxon>Peloderinae</taxon>
        <taxon>Caenorhabditis</taxon>
    </lineage>
</organism>
<sequence>MDEELKSAPAGELGNSFSHSGGEETKVCIDSDDDCEEIRQRNTYFKNFGLNYSDHNYDVPLHKRLASEQVPSFPVMPFLSEAGHPLNDQEPVQSRTHQNHAPEPVQRNEYSYNGKQSILNHTARGPQTVTAIRTRPDVGPHQQYVQGHAQFLQAKRIGQPSNQSPLFVQHSQNPIARRPPVLPQRPTTISGRGPATTIRTVPVSNRPIIDHAVEREHHLHHQDLNRRVDVAPHRMTHEQRMIQQQLASSRPLPVIETHVPGAAPMLVPARGAKLVVRGRGSSQVNRGKKETEEYDQQQPPNRFPESPRKVHFVEGGEQQTSGPVVMRSHPAPRVFTSSPQRHLSAKPTPPHRMSTEERNAHIIKLQEKEKPKYLPPKEPMEVKLPVRPAESFLKKMEEPMTKSTEQEPTTLRDHVEHKRDWSANKDYTENDLKNTIETVKRQIQEERQQSQNRLPPNLERRRKPEPEPEPEPSYVIPITTAPVIEQRPRGRPKGSGLFRNRWSASSGSNESEQVPGVPPVPSAAPPPAHHPMRFSGNGLRMLSPQHRTPTAVQPAFDDSSKIESLQAAPQPAPFETNGSVARNNVTGATDSDSESEAEAAPQEQDDFGNWTMRCYCGLKHSEGFTIECEKCKDWQHGHCMSLKENDNNDGYQCELCRPRAMKLTVAEARKIQQKFLKIIAKQQVKQKAVDAKPKGKRGRKSKTPKKDSVTSVQTPIVSKSRRKTLYVNEYSRKAIKLLQQLESTTGATELLKEAKDTLKAQRLYVSQDSEGLVTTQDISPRQVVIELTGNICLPEECSRETPGEMIDFVFQYDGLMKGPQGEDIGSPGSNVLICVDTRKRGSDARYVRRSCTPNCVLKHVLDNATLGIMVVATKPLIYNTEITIPFDYDWRESKTVLNCCIHPAEAIAECPYESERRSNQQHRVWADSLGKKNISDNNLSNAVERPLGRRRAAFEAKEFAKQQEQPSTSEFSQTQEEAAKKEVNERTTDEEKPKKKKGRPSRSSKGNKDSEEIGGDAKKETEKGENNGVSNENKNEVSNQRKDQKNDEKEKVEKKTEKEQTRRKSNNLPKEIKDVISAEAVDYTLPADRNKLSREERKHQALLEQIAKQEEQDKKRLVKQKNTVSKTPEVKEGAVEKQKIGTEHRAKTSLPMTNVSSLREARKRSKRASENMSAETPVLPLRRRLSEREFKSDEKALSAAEASKKSPIAKKRQSLEVPKFLEQMVTPSKRRKSERVDKIISVNVSDVIKQLQENAVQVKAMGIEEFTNPYKEKPSSLTLTKRETDEKRAKSKLLELPSASTTKKEDSFQVLRPKEVSDESSTSNSKKEIRKLSLDDYKRRRTVTSEETVSKKDRSFIPSVDGSAALQLLDLTLATTSNSGDRIENPVDSSKAPGPFPTTAKTRVTRASTALPSSTVESAPVAPVPAEAVDDQEESVERHQWSLRERLQREFGVGALANVDRQDTEAQASHQRVVKEQENNGGRSSSLKREVDQEYRF</sequence>
<dbReference type="OrthoDB" id="5877798at2759"/>
<feature type="region of interest" description="Disordered" evidence="5">
    <location>
        <begin position="1"/>
        <end position="26"/>
    </location>
</feature>
<dbReference type="EMBL" id="CAJGYM010000020">
    <property type="protein sequence ID" value="CAD6191337.1"/>
    <property type="molecule type" value="Genomic_DNA"/>
</dbReference>
<comment type="caution">
    <text evidence="7">The sequence shown here is derived from an EMBL/GenBank/DDBJ whole genome shotgun (WGS) entry which is preliminary data.</text>
</comment>
<protein>
    <recommendedName>
        <fullName evidence="6">SET domain-containing protein</fullName>
    </recommendedName>
</protein>
<feature type="compositionally biased region" description="Polar residues" evidence="5">
    <location>
        <begin position="576"/>
        <end position="587"/>
    </location>
</feature>
<dbReference type="GO" id="GO:0034967">
    <property type="term" value="C:Set3 complex"/>
    <property type="evidence" value="ECO:0007669"/>
    <property type="project" value="TreeGrafter"/>
</dbReference>
<feature type="compositionally biased region" description="Basic and acidic residues" evidence="5">
    <location>
        <begin position="1487"/>
        <end position="1497"/>
    </location>
</feature>
<dbReference type="SUPFAM" id="SSF57903">
    <property type="entry name" value="FYVE/PHD zinc finger"/>
    <property type="match status" value="1"/>
</dbReference>
<dbReference type="PROSITE" id="PS01359">
    <property type="entry name" value="ZF_PHD_1"/>
    <property type="match status" value="1"/>
</dbReference>
<dbReference type="PANTHER" id="PTHR46462">
    <property type="entry name" value="UPSET, ISOFORM A"/>
    <property type="match status" value="1"/>
</dbReference>
<feature type="compositionally biased region" description="Basic and acidic residues" evidence="5">
    <location>
        <begin position="1006"/>
        <end position="1025"/>
    </location>
</feature>
<feature type="compositionally biased region" description="Basic and acidic residues" evidence="5">
    <location>
        <begin position="1128"/>
        <end position="1146"/>
    </location>
</feature>
<dbReference type="Gene3D" id="2.170.270.10">
    <property type="entry name" value="SET domain"/>
    <property type="match status" value="1"/>
</dbReference>
<feature type="compositionally biased region" description="Basic and acidic residues" evidence="5">
    <location>
        <begin position="1184"/>
        <end position="1196"/>
    </location>
</feature>
<feature type="region of interest" description="Disordered" evidence="5">
    <location>
        <begin position="1458"/>
        <end position="1497"/>
    </location>
</feature>
<dbReference type="GO" id="GO:0006355">
    <property type="term" value="P:regulation of DNA-templated transcription"/>
    <property type="evidence" value="ECO:0007669"/>
    <property type="project" value="TreeGrafter"/>
</dbReference>
<keyword evidence="3" id="KW-0862">Zinc</keyword>
<keyword evidence="4" id="KW-0156">Chromatin regulator</keyword>
<name>A0A8S1H7S1_9PELO</name>
<accession>A0A8S1H7S1</accession>
<evidence type="ECO:0000256" key="3">
    <source>
        <dbReference type="ARBA" id="ARBA00022833"/>
    </source>
</evidence>
<gene>
    <name evidence="7" type="ORF">CAUJ_LOCUS7256</name>
</gene>
<feature type="region of interest" description="Disordered" evidence="5">
    <location>
        <begin position="687"/>
        <end position="716"/>
    </location>
</feature>
<feature type="region of interest" description="Disordered" evidence="5">
    <location>
        <begin position="396"/>
        <end position="433"/>
    </location>
</feature>
<keyword evidence="8" id="KW-1185">Reference proteome</keyword>
<feature type="compositionally biased region" description="Basic and acidic residues" evidence="5">
    <location>
        <begin position="977"/>
        <end position="993"/>
    </location>
</feature>
<feature type="region of interest" description="Disordered" evidence="5">
    <location>
        <begin position="1377"/>
        <end position="1439"/>
    </location>
</feature>
<dbReference type="CDD" id="cd10529">
    <property type="entry name" value="SET_SETD5-like"/>
    <property type="match status" value="1"/>
</dbReference>
<reference evidence="7" key="1">
    <citation type="submission" date="2020-10" db="EMBL/GenBank/DDBJ databases">
        <authorList>
            <person name="Kikuchi T."/>
        </authorList>
    </citation>
    <scope>NUCLEOTIDE SEQUENCE</scope>
    <source>
        <strain evidence="7">NKZ352</strain>
    </source>
</reference>
<evidence type="ECO:0000313" key="8">
    <source>
        <dbReference type="Proteomes" id="UP000835052"/>
    </source>
</evidence>
<evidence type="ECO:0000313" key="7">
    <source>
        <dbReference type="EMBL" id="CAD6191337.1"/>
    </source>
</evidence>
<dbReference type="InterPro" id="IPR019786">
    <property type="entry name" value="Zinc_finger_PHD-type_CS"/>
</dbReference>
<feature type="compositionally biased region" description="Basic residues" evidence="5">
    <location>
        <begin position="694"/>
        <end position="703"/>
    </location>
</feature>
<feature type="compositionally biased region" description="Low complexity" evidence="5">
    <location>
        <begin position="1412"/>
        <end position="1427"/>
    </location>
</feature>
<dbReference type="Gene3D" id="3.30.40.10">
    <property type="entry name" value="Zinc/RING finger domain, C3HC4 (zinc finger)"/>
    <property type="match status" value="1"/>
</dbReference>
<proteinExistence type="predicted"/>
<feature type="domain" description="SET" evidence="6">
    <location>
        <begin position="761"/>
        <end position="887"/>
    </location>
</feature>
<dbReference type="PROSITE" id="PS50280">
    <property type="entry name" value="SET"/>
    <property type="match status" value="1"/>
</dbReference>
<feature type="region of interest" description="Disordered" evidence="5">
    <location>
        <begin position="957"/>
        <end position="1073"/>
    </location>
</feature>
<dbReference type="InterPro" id="IPR011011">
    <property type="entry name" value="Znf_FYVE_PHD"/>
</dbReference>
<feature type="compositionally biased region" description="Basic and acidic residues" evidence="5">
    <location>
        <begin position="1302"/>
        <end position="1317"/>
    </location>
</feature>
<feature type="compositionally biased region" description="Pro residues" evidence="5">
    <location>
        <begin position="516"/>
        <end position="529"/>
    </location>
</feature>
<feature type="compositionally biased region" description="Basic and acidic residues" evidence="5">
    <location>
        <begin position="305"/>
        <end position="314"/>
    </location>
</feature>
<dbReference type="Proteomes" id="UP000835052">
    <property type="component" value="Unassembled WGS sequence"/>
</dbReference>